<dbReference type="GO" id="GO:0035091">
    <property type="term" value="F:phosphatidylinositol binding"/>
    <property type="evidence" value="ECO:0007669"/>
    <property type="project" value="InterPro"/>
</dbReference>
<dbReference type="Gene3D" id="3.30.1520.10">
    <property type="entry name" value="Phox-like domain"/>
    <property type="match status" value="1"/>
</dbReference>
<accession>A0A4T0X4I4</accession>
<evidence type="ECO:0000256" key="2">
    <source>
        <dbReference type="ARBA" id="ARBA00022554"/>
    </source>
</evidence>
<protein>
    <recommendedName>
        <fullName evidence="9">t-SNARE coiled-coil homology domain-containing protein</fullName>
    </recommendedName>
</protein>
<dbReference type="PANTHER" id="PTHR10555">
    <property type="entry name" value="SORTING NEXIN"/>
    <property type="match status" value="1"/>
</dbReference>
<dbReference type="STRING" id="52247.A0A4T0X4I4"/>
<evidence type="ECO:0000259" key="6">
    <source>
        <dbReference type="PROSITE" id="PS50195"/>
    </source>
</evidence>
<evidence type="ECO:0000259" key="5">
    <source>
        <dbReference type="PROSITE" id="PS50192"/>
    </source>
</evidence>
<dbReference type="AlphaFoldDB" id="A0A4T0X4I4"/>
<dbReference type="GO" id="GO:0016192">
    <property type="term" value="P:vesicle-mediated transport"/>
    <property type="evidence" value="ECO:0007669"/>
    <property type="project" value="UniProtKB-ARBA"/>
</dbReference>
<dbReference type="CDD" id="cd15858">
    <property type="entry name" value="SNARE_VAM7"/>
    <property type="match status" value="1"/>
</dbReference>
<evidence type="ECO:0000256" key="1">
    <source>
        <dbReference type="ARBA" id="ARBA00004116"/>
    </source>
</evidence>
<dbReference type="GO" id="GO:0007034">
    <property type="term" value="P:vacuolar transport"/>
    <property type="evidence" value="ECO:0007669"/>
    <property type="project" value="UniProtKB-ARBA"/>
</dbReference>
<comment type="caution">
    <text evidence="7">The sequence shown here is derived from an EMBL/GenBank/DDBJ whole genome shotgun (WGS) entry which is preliminary data.</text>
</comment>
<proteinExistence type="predicted"/>
<evidence type="ECO:0000256" key="4">
    <source>
        <dbReference type="ARBA" id="ARBA00054927"/>
    </source>
</evidence>
<keyword evidence="2" id="KW-0926">Vacuole</keyword>
<evidence type="ECO:0000256" key="3">
    <source>
        <dbReference type="ARBA" id="ARBA00023054"/>
    </source>
</evidence>
<evidence type="ECO:0008006" key="9">
    <source>
        <dbReference type="Google" id="ProtNLM"/>
    </source>
</evidence>
<organism evidence="7 8">
    <name type="scientific">Pichia inconspicua</name>
    <dbReference type="NCBI Taxonomy" id="52247"/>
    <lineage>
        <taxon>Eukaryota</taxon>
        <taxon>Fungi</taxon>
        <taxon>Dikarya</taxon>
        <taxon>Ascomycota</taxon>
        <taxon>Saccharomycotina</taxon>
        <taxon>Pichiomycetes</taxon>
        <taxon>Pichiales</taxon>
        <taxon>Pichiaceae</taxon>
        <taxon>Pichia</taxon>
    </lineage>
</organism>
<dbReference type="InterPro" id="IPR036871">
    <property type="entry name" value="PX_dom_sf"/>
</dbReference>
<evidence type="ECO:0000313" key="8">
    <source>
        <dbReference type="Proteomes" id="UP000307173"/>
    </source>
</evidence>
<dbReference type="InterPro" id="IPR001683">
    <property type="entry name" value="PX_dom"/>
</dbReference>
<reference evidence="7 8" key="1">
    <citation type="journal article" date="2019" name="Front. Genet.">
        <title>Whole-Genome Sequencing of the Opportunistic Yeast Pathogen Candida inconspicua Uncovers Its Hybrid Origin.</title>
        <authorList>
            <person name="Mixao V."/>
            <person name="Hansen A.P."/>
            <person name="Saus E."/>
            <person name="Boekhout T."/>
            <person name="Lass-Florl C."/>
            <person name="Gabaldon T."/>
        </authorList>
    </citation>
    <scope>NUCLEOTIDE SEQUENCE [LARGE SCALE GENOMIC DNA]</scope>
    <source>
        <strain evidence="7 8">CBS 180</strain>
    </source>
</reference>
<name>A0A4T0X4I4_9ASCO</name>
<dbReference type="SUPFAM" id="SSF64268">
    <property type="entry name" value="PX domain"/>
    <property type="match status" value="1"/>
</dbReference>
<dbReference type="SMART" id="SM00397">
    <property type="entry name" value="t_SNARE"/>
    <property type="match status" value="1"/>
</dbReference>
<comment type="function">
    <text evidence="4">Essential for proper morphogenesis of the vacuole. May exist as structural reinforcement on the surface of the vacuolar membrane and be required for maintenance against rupture by osmotic pressure.</text>
</comment>
<dbReference type="PROSITE" id="PS50192">
    <property type="entry name" value="T_SNARE"/>
    <property type="match status" value="1"/>
</dbReference>
<dbReference type="SUPFAM" id="SSF58038">
    <property type="entry name" value="SNARE fusion complex"/>
    <property type="match status" value="1"/>
</dbReference>
<dbReference type="GO" id="GO:0097576">
    <property type="term" value="P:vacuole fusion"/>
    <property type="evidence" value="ECO:0007669"/>
    <property type="project" value="UniProtKB-ARBA"/>
</dbReference>
<keyword evidence="3" id="KW-0175">Coiled coil</keyword>
<dbReference type="Proteomes" id="UP000307173">
    <property type="component" value="Unassembled WGS sequence"/>
</dbReference>
<dbReference type="Gene3D" id="1.20.5.110">
    <property type="match status" value="1"/>
</dbReference>
<dbReference type="EMBL" id="SELW01000155">
    <property type="protein sequence ID" value="TID30338.1"/>
    <property type="molecule type" value="Genomic_DNA"/>
</dbReference>
<dbReference type="GO" id="GO:0005768">
    <property type="term" value="C:endosome"/>
    <property type="evidence" value="ECO:0007669"/>
    <property type="project" value="TreeGrafter"/>
</dbReference>
<sequence length="324" mass="37852">MGKFETRITGTTEVGDYIVYDIDIRLSFQKFKFKEFKISKRFSDFIKFRKTLLNLGYSFVPKLPSRYTTIFKNKNTIIQERKEGLIIFSDYVLNDPELREIDEVLLFYRIPKSDINELKANNKVTEKNSEIDSSTKWMEIYKRVKSNIQNARIRVNSTNNLNEVESLVDSGESDLNSLKEYLDHSIELSNEEIKRRNQLLNSLSTEISDIKNMIKIIKPTSIESNESNNFYTKTSRRTFGKPVETDESKKLNNGDFLQIQKVEIQSQDERLQELHQIIARQKQLGITVNEELSIQNELLDGLDKHIDKSADRLNIAKSKVKKFT</sequence>
<feature type="domain" description="T-SNARE coiled-coil homology" evidence="5">
    <location>
        <begin position="261"/>
        <end position="323"/>
    </location>
</feature>
<dbReference type="InterPro" id="IPR000727">
    <property type="entry name" value="T_SNARE_dom"/>
</dbReference>
<gene>
    <name evidence="7" type="ORF">CANINC_001040</name>
</gene>
<feature type="domain" description="PX" evidence="6">
    <location>
        <begin position="1"/>
        <end position="115"/>
    </location>
</feature>
<evidence type="ECO:0000313" key="7">
    <source>
        <dbReference type="EMBL" id="TID30338.1"/>
    </source>
</evidence>
<comment type="subcellular location">
    <subcellularLocation>
        <location evidence="1">Vacuole</location>
    </subcellularLocation>
</comment>
<dbReference type="GO" id="GO:0000329">
    <property type="term" value="C:fungal-type vacuole membrane"/>
    <property type="evidence" value="ECO:0007669"/>
    <property type="project" value="UniProtKB-ARBA"/>
</dbReference>
<dbReference type="FunFam" id="1.20.5.110:FF:000058">
    <property type="entry name" value="VAM7p Vacuolar SNARE protein"/>
    <property type="match status" value="1"/>
</dbReference>
<keyword evidence="8" id="KW-1185">Reference proteome</keyword>
<dbReference type="SMART" id="SM00312">
    <property type="entry name" value="PX"/>
    <property type="match status" value="1"/>
</dbReference>
<dbReference type="PANTHER" id="PTHR10555:SF170">
    <property type="entry name" value="FI18122P1"/>
    <property type="match status" value="1"/>
</dbReference>
<dbReference type="OrthoDB" id="428895at2759"/>
<dbReference type="PROSITE" id="PS50195">
    <property type="entry name" value="PX"/>
    <property type="match status" value="1"/>
</dbReference>
<dbReference type="Pfam" id="PF00787">
    <property type="entry name" value="PX"/>
    <property type="match status" value="1"/>
</dbReference>
<dbReference type="CDD" id="cd06093">
    <property type="entry name" value="PX_domain"/>
    <property type="match status" value="1"/>
</dbReference>